<keyword evidence="2" id="KW-0732">Signal</keyword>
<evidence type="ECO:0000313" key="4">
    <source>
        <dbReference type="EMBL" id="PZV83860.1"/>
    </source>
</evidence>
<keyword evidence="4" id="KW-0378">Hydrolase</keyword>
<feature type="coiled-coil region" evidence="1">
    <location>
        <begin position="321"/>
        <end position="348"/>
    </location>
</feature>
<feature type="chain" id="PRO_5016442328" evidence="2">
    <location>
        <begin position="23"/>
        <end position="565"/>
    </location>
</feature>
<feature type="domain" description="Amidohydrolase-related" evidence="3">
    <location>
        <begin position="234"/>
        <end position="431"/>
    </location>
</feature>
<sequence length="565" mass="59181">MKKQFLKAGWLGLLAAGILTHAAWGQSDPTGKRRVTSTYAITNATVITSPGQPGSKATVVFKDGVILGVGSGIQIPKEAKVFAGDSLFIYPGFIDGAGNMGITKPKDPERPKDFVSSNPPDEIAGITPWRSATEQFSASSSQVDDWRKAGFTISQVIPDGGMLPGKAAIMVLGAGNATNLIQINSGLAANFRGSRGMYPATAAGVMAKFRDVYQNSTLALEHEKMYASTAGVKRPQVTPTQQGMAAVVQKQIPVIFTAPSDLEIRRAIALQKEFGFKLILSGLENYETVIDLIKSTGTPVLIKLQVPDDKAVKAQKSEGVTEDTKAQYARVKEAYENALKQAAMLEKAGIAFAFTTIDAKAGDAMKTIQTLVKNGLSEKAALAALTSNPASILGISRVAGTIEKGKMANLVITTDSLFKEDSQIKHVVADGFVFDFEVKKKAANGNGKTDGAPAGSVEGVWEYTSETPAGSSGGEIVLKRTNGVLSGTISYDDPAGSGKVTSPIKNASVNGKTLSFEFDVNAGGLSLTVSITGEINGNSMEGSLSVPQMGSFPVKATLSSPSLSN</sequence>
<dbReference type="InterPro" id="IPR011059">
    <property type="entry name" value="Metal-dep_hydrolase_composite"/>
</dbReference>
<dbReference type="AlphaFoldDB" id="A0A326S257"/>
<accession>A0A326S257</accession>
<organism evidence="4 5">
    <name type="scientific">Algoriphagus aquaeductus</name>
    <dbReference type="NCBI Taxonomy" id="475299"/>
    <lineage>
        <taxon>Bacteria</taxon>
        <taxon>Pseudomonadati</taxon>
        <taxon>Bacteroidota</taxon>
        <taxon>Cytophagia</taxon>
        <taxon>Cytophagales</taxon>
        <taxon>Cyclobacteriaceae</taxon>
        <taxon>Algoriphagus</taxon>
    </lineage>
</organism>
<dbReference type="SUPFAM" id="SSF51338">
    <property type="entry name" value="Composite domain of metallo-dependent hydrolases"/>
    <property type="match status" value="1"/>
</dbReference>
<comment type="caution">
    <text evidence="4">The sequence shown here is derived from an EMBL/GenBank/DDBJ whole genome shotgun (WGS) entry which is preliminary data.</text>
</comment>
<keyword evidence="1" id="KW-0175">Coiled coil</keyword>
<dbReference type="InterPro" id="IPR051781">
    <property type="entry name" value="Metallo-dep_Hydrolase"/>
</dbReference>
<dbReference type="PANTHER" id="PTHR43135:SF3">
    <property type="entry name" value="ALPHA-D-RIBOSE 1-METHYLPHOSPHONATE 5-TRIPHOSPHATE DIPHOSPHATASE"/>
    <property type="match status" value="1"/>
</dbReference>
<name>A0A326S257_9BACT</name>
<evidence type="ECO:0000256" key="1">
    <source>
        <dbReference type="SAM" id="Coils"/>
    </source>
</evidence>
<dbReference type="RefSeq" id="WP_111392474.1">
    <property type="nucleotide sequence ID" value="NZ_QKTX01000005.1"/>
</dbReference>
<dbReference type="Gene3D" id="3.20.20.140">
    <property type="entry name" value="Metal-dependent hydrolases"/>
    <property type="match status" value="1"/>
</dbReference>
<protein>
    <submittedName>
        <fullName evidence="4">Imidazolonepropionase-like amidohydrolase</fullName>
    </submittedName>
</protein>
<evidence type="ECO:0000256" key="2">
    <source>
        <dbReference type="SAM" id="SignalP"/>
    </source>
</evidence>
<dbReference type="InterPro" id="IPR006680">
    <property type="entry name" value="Amidohydro-rel"/>
</dbReference>
<dbReference type="EMBL" id="QKTX01000005">
    <property type="protein sequence ID" value="PZV83860.1"/>
    <property type="molecule type" value="Genomic_DNA"/>
</dbReference>
<dbReference type="SUPFAM" id="SSF51556">
    <property type="entry name" value="Metallo-dependent hydrolases"/>
    <property type="match status" value="1"/>
</dbReference>
<dbReference type="GO" id="GO:0016810">
    <property type="term" value="F:hydrolase activity, acting on carbon-nitrogen (but not peptide) bonds"/>
    <property type="evidence" value="ECO:0007669"/>
    <property type="project" value="InterPro"/>
</dbReference>
<feature type="signal peptide" evidence="2">
    <location>
        <begin position="1"/>
        <end position="22"/>
    </location>
</feature>
<evidence type="ECO:0000259" key="3">
    <source>
        <dbReference type="Pfam" id="PF01979"/>
    </source>
</evidence>
<dbReference type="Proteomes" id="UP000248917">
    <property type="component" value="Unassembled WGS sequence"/>
</dbReference>
<evidence type="ECO:0000313" key="5">
    <source>
        <dbReference type="Proteomes" id="UP000248917"/>
    </source>
</evidence>
<dbReference type="OrthoDB" id="1393708at2"/>
<reference evidence="4 5" key="1">
    <citation type="submission" date="2018-06" db="EMBL/GenBank/DDBJ databases">
        <title>Genomic Encyclopedia of Archaeal and Bacterial Type Strains, Phase II (KMG-II): from individual species to whole genera.</title>
        <authorList>
            <person name="Goeker M."/>
        </authorList>
    </citation>
    <scope>NUCLEOTIDE SEQUENCE [LARGE SCALE GENOMIC DNA]</scope>
    <source>
        <strain evidence="4 5">T4</strain>
    </source>
</reference>
<dbReference type="InterPro" id="IPR032466">
    <property type="entry name" value="Metal_Hydrolase"/>
</dbReference>
<gene>
    <name evidence="4" type="ORF">CLV31_10585</name>
</gene>
<keyword evidence="5" id="KW-1185">Reference proteome</keyword>
<dbReference type="PANTHER" id="PTHR43135">
    <property type="entry name" value="ALPHA-D-RIBOSE 1-METHYLPHOSPHONATE 5-TRIPHOSPHATE DIPHOSPHATASE"/>
    <property type="match status" value="1"/>
</dbReference>
<dbReference type="Pfam" id="PF01979">
    <property type="entry name" value="Amidohydro_1"/>
    <property type="match status" value="1"/>
</dbReference>
<proteinExistence type="predicted"/>